<dbReference type="GO" id="GO:0015226">
    <property type="term" value="F:carnitine transmembrane transporter activity"/>
    <property type="evidence" value="ECO:0007669"/>
    <property type="project" value="TreeGrafter"/>
</dbReference>
<evidence type="ECO:0000256" key="7">
    <source>
        <dbReference type="RuleBase" id="RU363032"/>
    </source>
</evidence>
<accession>A0A9E7THT8</accession>
<feature type="transmembrane region" description="Helical" evidence="7">
    <location>
        <begin position="116"/>
        <end position="139"/>
    </location>
</feature>
<evidence type="ECO:0000256" key="3">
    <source>
        <dbReference type="ARBA" id="ARBA00022475"/>
    </source>
</evidence>
<dbReference type="PANTHER" id="PTHR47737">
    <property type="entry name" value="GLYCINE BETAINE/PROLINE BETAINE TRANSPORT SYSTEM PERMEASE PROTEIN PROW"/>
    <property type="match status" value="1"/>
</dbReference>
<evidence type="ECO:0000259" key="8">
    <source>
        <dbReference type="PROSITE" id="PS50928"/>
    </source>
</evidence>
<dbReference type="Gene3D" id="1.10.3720.10">
    <property type="entry name" value="MetI-like"/>
    <property type="match status" value="1"/>
</dbReference>
<keyword evidence="5 7" id="KW-1133">Transmembrane helix</keyword>
<dbReference type="Proteomes" id="UP001060368">
    <property type="component" value="Chromosome"/>
</dbReference>
<dbReference type="GO" id="GO:0031460">
    <property type="term" value="P:glycine betaine transport"/>
    <property type="evidence" value="ECO:0007669"/>
    <property type="project" value="TreeGrafter"/>
</dbReference>
<evidence type="ECO:0000313" key="10">
    <source>
        <dbReference type="Proteomes" id="UP001060368"/>
    </source>
</evidence>
<dbReference type="GO" id="GO:0015871">
    <property type="term" value="P:choline transport"/>
    <property type="evidence" value="ECO:0007669"/>
    <property type="project" value="TreeGrafter"/>
</dbReference>
<dbReference type="RefSeq" id="WP_257741305.1">
    <property type="nucleotide sequence ID" value="NZ_CP096115.1"/>
</dbReference>
<evidence type="ECO:0000256" key="2">
    <source>
        <dbReference type="ARBA" id="ARBA00022448"/>
    </source>
</evidence>
<keyword evidence="6 7" id="KW-0472">Membrane</keyword>
<name>A0A9E7THT8_9EURY</name>
<comment type="similarity">
    <text evidence="7">Belongs to the binding-protein-dependent transport system permease family.</text>
</comment>
<keyword evidence="2 7" id="KW-0813">Transport</keyword>
<gene>
    <name evidence="9" type="ORF">L6E24_07100</name>
</gene>
<proteinExistence type="inferred from homology"/>
<feature type="transmembrane region" description="Helical" evidence="7">
    <location>
        <begin position="271"/>
        <end position="288"/>
    </location>
</feature>
<dbReference type="CDD" id="cd06261">
    <property type="entry name" value="TM_PBP2"/>
    <property type="match status" value="1"/>
</dbReference>
<feature type="transmembrane region" description="Helical" evidence="7">
    <location>
        <begin position="90"/>
        <end position="110"/>
    </location>
</feature>
<dbReference type="GO" id="GO:0043190">
    <property type="term" value="C:ATP-binding cassette (ABC) transporter complex"/>
    <property type="evidence" value="ECO:0007669"/>
    <property type="project" value="TreeGrafter"/>
</dbReference>
<dbReference type="GeneID" id="74307454"/>
<dbReference type="PANTHER" id="PTHR47737:SF1">
    <property type="entry name" value="GLYCINE BETAINE_PROLINE BETAINE TRANSPORT SYSTEM PERMEASE PROTEIN PROW"/>
    <property type="match status" value="1"/>
</dbReference>
<dbReference type="PROSITE" id="PS50928">
    <property type="entry name" value="ABC_TM1"/>
    <property type="match status" value="1"/>
</dbReference>
<feature type="transmembrane region" description="Helical" evidence="7">
    <location>
        <begin position="240"/>
        <end position="264"/>
    </location>
</feature>
<organism evidence="9 10">
    <name type="scientific">Methanoplanus endosymbiosus</name>
    <dbReference type="NCBI Taxonomy" id="33865"/>
    <lineage>
        <taxon>Archaea</taxon>
        <taxon>Methanobacteriati</taxon>
        <taxon>Methanobacteriota</taxon>
        <taxon>Stenosarchaea group</taxon>
        <taxon>Methanomicrobia</taxon>
        <taxon>Methanomicrobiales</taxon>
        <taxon>Methanomicrobiaceae</taxon>
        <taxon>Methanoplanus</taxon>
    </lineage>
</organism>
<keyword evidence="4 7" id="KW-0812">Transmembrane</keyword>
<dbReference type="InterPro" id="IPR035906">
    <property type="entry name" value="MetI-like_sf"/>
</dbReference>
<dbReference type="Pfam" id="PF00528">
    <property type="entry name" value="BPD_transp_1"/>
    <property type="match status" value="1"/>
</dbReference>
<dbReference type="EMBL" id="CP096115">
    <property type="protein sequence ID" value="UUX91153.1"/>
    <property type="molecule type" value="Genomic_DNA"/>
</dbReference>
<dbReference type="GO" id="GO:0005275">
    <property type="term" value="F:amine transmembrane transporter activity"/>
    <property type="evidence" value="ECO:0007669"/>
    <property type="project" value="TreeGrafter"/>
</dbReference>
<dbReference type="AlphaFoldDB" id="A0A9E7THT8"/>
<dbReference type="KEGG" id="mend:L6E24_07100"/>
<keyword evidence="10" id="KW-1185">Reference proteome</keyword>
<evidence type="ECO:0000256" key="4">
    <source>
        <dbReference type="ARBA" id="ARBA00022692"/>
    </source>
</evidence>
<protein>
    <submittedName>
        <fullName evidence="9">Proline/glycine betaine ABC transporter permease</fullName>
    </submittedName>
</protein>
<dbReference type="FunFam" id="1.10.3720.10:FF:000001">
    <property type="entry name" value="Glycine betaine ABC transporter, permease"/>
    <property type="match status" value="1"/>
</dbReference>
<reference evidence="9" key="1">
    <citation type="submission" date="2022-04" db="EMBL/GenBank/DDBJ databases">
        <title>Complete genome of Methanoplanus endosymbiosus DSM 3599.</title>
        <authorList>
            <person name="Chen S.-C."/>
            <person name="You Y.-T."/>
            <person name="Zhou Y.-Z."/>
            <person name="Lai M.-C."/>
        </authorList>
    </citation>
    <scope>NUCLEOTIDE SEQUENCE</scope>
    <source>
        <strain evidence="9">DSM 3599</strain>
    </source>
</reference>
<dbReference type="SUPFAM" id="SSF161098">
    <property type="entry name" value="MetI-like"/>
    <property type="match status" value="1"/>
</dbReference>
<comment type="subcellular location">
    <subcellularLocation>
        <location evidence="7">Cell membrane</location>
        <topology evidence="7">Multi-pass membrane protein</topology>
    </subcellularLocation>
    <subcellularLocation>
        <location evidence="1">Membrane</location>
        <topology evidence="1">Multi-pass membrane protein</topology>
    </subcellularLocation>
</comment>
<evidence type="ECO:0000313" key="9">
    <source>
        <dbReference type="EMBL" id="UUX91153.1"/>
    </source>
</evidence>
<sequence length="303" mass="32755">MSDQPAIPKLPIGEAVEAIVDWIQINLGWLLDGITAILDTLIGAAEYILTIIPPVIMALFISGIMYFLVRRKAGLKGEATSLKNKNGLKLLQLPIMTLLCLLLIWDLQLWDDAMETLALVIVSAVISLVIGIPIGILSAKSERLEGLMRVFLDFMQTMPSFVYLIPAVIFFGLGEVPGVIATVIFSMPPAIRLTELGIRQIPKELVEVADAFGAKPMQKLIKVELPVAMPTIMAGVNQCIMLALSMTVIASMIGAGGLGYQVLYGIQRVDIGTGFEAGLAIVIIAIILDRLTQNIIHVRGQQG</sequence>
<keyword evidence="3" id="KW-1003">Cell membrane</keyword>
<evidence type="ECO:0000256" key="6">
    <source>
        <dbReference type="ARBA" id="ARBA00023136"/>
    </source>
</evidence>
<dbReference type="InterPro" id="IPR000515">
    <property type="entry name" value="MetI-like"/>
</dbReference>
<feature type="domain" description="ABC transmembrane type-1" evidence="8">
    <location>
        <begin position="113"/>
        <end position="292"/>
    </location>
</feature>
<evidence type="ECO:0000256" key="1">
    <source>
        <dbReference type="ARBA" id="ARBA00004141"/>
    </source>
</evidence>
<evidence type="ECO:0000256" key="5">
    <source>
        <dbReference type="ARBA" id="ARBA00022989"/>
    </source>
</evidence>
<feature type="transmembrane region" description="Helical" evidence="7">
    <location>
        <begin position="47"/>
        <end position="69"/>
    </location>
</feature>
<feature type="transmembrane region" description="Helical" evidence="7">
    <location>
        <begin position="160"/>
        <end position="185"/>
    </location>
</feature>